<feature type="domain" description="Peptidase S26" evidence="8">
    <location>
        <begin position="263"/>
        <end position="346"/>
    </location>
</feature>
<dbReference type="InterPro" id="IPR000223">
    <property type="entry name" value="Pept_S26A_signal_pept_1"/>
</dbReference>
<comment type="catalytic activity">
    <reaction evidence="1 7">
        <text>Cleavage of hydrophobic, N-terminal signal or leader sequences from secreted and periplasmic proteins.</text>
        <dbReference type="EC" id="3.4.21.89"/>
    </reaction>
</comment>
<keyword evidence="7" id="KW-0645">Protease</keyword>
<dbReference type="GO" id="GO:0016020">
    <property type="term" value="C:membrane"/>
    <property type="evidence" value="ECO:0007669"/>
    <property type="project" value="UniProtKB-SubCell"/>
</dbReference>
<dbReference type="InterPro" id="IPR036286">
    <property type="entry name" value="LexA/Signal_pep-like_sf"/>
</dbReference>
<comment type="similarity">
    <text evidence="2 7">Belongs to the peptidase S26 family.</text>
</comment>
<accession>A0A1I2JAG3</accession>
<proteinExistence type="inferred from homology"/>
<dbReference type="InterPro" id="IPR019758">
    <property type="entry name" value="Pept_S26A_signal_pept_1_CS"/>
</dbReference>
<dbReference type="OrthoDB" id="9802919at2"/>
<evidence type="ECO:0000256" key="4">
    <source>
        <dbReference type="ARBA" id="ARBA00019232"/>
    </source>
</evidence>
<sequence length="371" mass="42801">MLETKDTKEKTKTEKTAKKKSALREWVDAIVFAIIAATIIRWFLIEAFTIPTPSMEKSLLVGDFLFVSKFHYGARTPQTLLQLPLTHQKIWGTEIPSYLDWIQLPMYRLPGISEIKNNDVVVFNYPPEDNYPTDLKTNYIKRCIGIAGDTIEIKNRQVYINRKEVENPPLMQSSYDVRTNGSVINDRVFKKYDITDTYGTDKGYVVQATPETMEKFKAEVDIVKAVTEITNEKGAYSEMTFPMAEGFDWSIDNFGPLYIPKRGDKINIDKRNLALYGKVITYYDGNKNAEIKEDKLLIDGKEVTEYTFNQNYYFMMGDNRHNSQDSRIWGFVPEDHILGKGLLVWWSIDPEGGLGSIFSRIRWGRIGMLIK</sequence>
<dbReference type="GO" id="GO:0006465">
    <property type="term" value="P:signal peptide processing"/>
    <property type="evidence" value="ECO:0007669"/>
    <property type="project" value="InterPro"/>
</dbReference>
<evidence type="ECO:0000259" key="8">
    <source>
        <dbReference type="Pfam" id="PF10502"/>
    </source>
</evidence>
<dbReference type="Proteomes" id="UP000199513">
    <property type="component" value="Unassembled WGS sequence"/>
</dbReference>
<evidence type="ECO:0000256" key="1">
    <source>
        <dbReference type="ARBA" id="ARBA00000677"/>
    </source>
</evidence>
<protein>
    <recommendedName>
        <fullName evidence="4 7">Signal peptidase I</fullName>
        <ecNumber evidence="3 7">3.4.21.89</ecNumber>
    </recommendedName>
</protein>
<evidence type="ECO:0000256" key="2">
    <source>
        <dbReference type="ARBA" id="ARBA00009370"/>
    </source>
</evidence>
<dbReference type="PROSITE" id="PS00761">
    <property type="entry name" value="SPASE_I_3"/>
    <property type="match status" value="1"/>
</dbReference>
<keyword evidence="5 7" id="KW-0378">Hydrolase</keyword>
<feature type="active site" evidence="6">
    <location>
        <position position="141"/>
    </location>
</feature>
<reference evidence="10" key="1">
    <citation type="submission" date="2016-10" db="EMBL/GenBank/DDBJ databases">
        <authorList>
            <person name="Varghese N."/>
            <person name="Submissions S."/>
        </authorList>
    </citation>
    <scope>NUCLEOTIDE SEQUENCE [LARGE SCALE GENOMIC DNA]</scope>
    <source>
        <strain>GEY</strain>
        <strain evidence="10">DSM 9560</strain>
    </source>
</reference>
<dbReference type="NCBIfam" id="TIGR02227">
    <property type="entry name" value="sigpep_I_bact"/>
    <property type="match status" value="2"/>
</dbReference>
<keyword evidence="7" id="KW-1133">Transmembrane helix</keyword>
<feature type="transmembrane region" description="Helical" evidence="7">
    <location>
        <begin position="26"/>
        <end position="44"/>
    </location>
</feature>
<evidence type="ECO:0000313" key="9">
    <source>
        <dbReference type="EMBL" id="SFF51299.1"/>
    </source>
</evidence>
<keyword evidence="10" id="KW-1185">Reference proteome</keyword>
<evidence type="ECO:0000256" key="3">
    <source>
        <dbReference type="ARBA" id="ARBA00013208"/>
    </source>
</evidence>
<dbReference type="PRINTS" id="PR00727">
    <property type="entry name" value="LEADERPTASE"/>
</dbReference>
<evidence type="ECO:0000256" key="5">
    <source>
        <dbReference type="ARBA" id="ARBA00022801"/>
    </source>
</evidence>
<dbReference type="CDD" id="cd06530">
    <property type="entry name" value="S26_SPase_I"/>
    <property type="match status" value="2"/>
</dbReference>
<organism evidence="9 10">
    <name type="scientific">Thermoflexibacter ruber</name>
    <dbReference type="NCBI Taxonomy" id="1003"/>
    <lineage>
        <taxon>Bacteria</taxon>
        <taxon>Pseudomonadati</taxon>
        <taxon>Bacteroidota</taxon>
        <taxon>Cytophagia</taxon>
        <taxon>Cytophagales</taxon>
        <taxon>Thermoflexibacteraceae</taxon>
        <taxon>Thermoflexibacter</taxon>
    </lineage>
</organism>
<dbReference type="EMBL" id="FONY01000045">
    <property type="protein sequence ID" value="SFF51299.1"/>
    <property type="molecule type" value="Genomic_DNA"/>
</dbReference>
<dbReference type="GO" id="GO:0009003">
    <property type="term" value="F:signal peptidase activity"/>
    <property type="evidence" value="ECO:0007669"/>
    <property type="project" value="UniProtKB-EC"/>
</dbReference>
<evidence type="ECO:0000313" key="10">
    <source>
        <dbReference type="Proteomes" id="UP000199513"/>
    </source>
</evidence>
<dbReference type="Pfam" id="PF10502">
    <property type="entry name" value="Peptidase_S26"/>
    <property type="match status" value="2"/>
</dbReference>
<keyword evidence="7" id="KW-0812">Transmembrane</keyword>
<dbReference type="PANTHER" id="PTHR43390:SF1">
    <property type="entry name" value="CHLOROPLAST PROCESSING PEPTIDASE"/>
    <property type="match status" value="1"/>
</dbReference>
<dbReference type="Gene3D" id="2.10.109.10">
    <property type="entry name" value="Umud Fragment, subunit A"/>
    <property type="match status" value="2"/>
</dbReference>
<dbReference type="GO" id="GO:0004252">
    <property type="term" value="F:serine-type endopeptidase activity"/>
    <property type="evidence" value="ECO:0007669"/>
    <property type="project" value="InterPro"/>
</dbReference>
<evidence type="ECO:0000256" key="6">
    <source>
        <dbReference type="PIRSR" id="PIRSR600223-1"/>
    </source>
</evidence>
<evidence type="ECO:0000256" key="7">
    <source>
        <dbReference type="RuleBase" id="RU362042"/>
    </source>
</evidence>
<dbReference type="EC" id="3.4.21.89" evidence="3 7"/>
<dbReference type="PANTHER" id="PTHR43390">
    <property type="entry name" value="SIGNAL PEPTIDASE I"/>
    <property type="match status" value="1"/>
</dbReference>
<keyword evidence="7" id="KW-0472">Membrane</keyword>
<dbReference type="STRING" id="1003.SAMN04488541_104513"/>
<dbReference type="SUPFAM" id="SSF51306">
    <property type="entry name" value="LexA/Signal peptidase"/>
    <property type="match status" value="1"/>
</dbReference>
<feature type="active site" evidence="6">
    <location>
        <position position="54"/>
    </location>
</feature>
<feature type="domain" description="Peptidase S26" evidence="8">
    <location>
        <begin position="23"/>
        <end position="177"/>
    </location>
</feature>
<gene>
    <name evidence="9" type="ORF">SAMN04488541_104513</name>
</gene>
<dbReference type="AlphaFoldDB" id="A0A1I2JAG3"/>
<dbReference type="RefSeq" id="WP_091549055.1">
    <property type="nucleotide sequence ID" value="NZ_FONY01000045.1"/>
</dbReference>
<dbReference type="InterPro" id="IPR019533">
    <property type="entry name" value="Peptidase_S26"/>
</dbReference>
<name>A0A1I2JAG3_9BACT</name>
<comment type="subcellular location">
    <subcellularLocation>
        <location evidence="7">Membrane</location>
        <topology evidence="7">Single-pass type II membrane protein</topology>
    </subcellularLocation>
</comment>